<keyword evidence="11" id="KW-1185">Reference proteome</keyword>
<evidence type="ECO:0000256" key="6">
    <source>
        <dbReference type="ARBA" id="ARBA00022840"/>
    </source>
</evidence>
<comment type="catalytic activity">
    <reaction evidence="8">
        <text>L-seryl-[protein] + ATP = O-phospho-L-seryl-[protein] + ADP + H(+)</text>
        <dbReference type="Rhea" id="RHEA:17989"/>
        <dbReference type="Rhea" id="RHEA-COMP:9863"/>
        <dbReference type="Rhea" id="RHEA-COMP:11604"/>
        <dbReference type="ChEBI" id="CHEBI:15378"/>
        <dbReference type="ChEBI" id="CHEBI:29999"/>
        <dbReference type="ChEBI" id="CHEBI:30616"/>
        <dbReference type="ChEBI" id="CHEBI:83421"/>
        <dbReference type="ChEBI" id="CHEBI:456216"/>
        <dbReference type="EC" id="2.7.11.1"/>
    </reaction>
</comment>
<dbReference type="InterPro" id="IPR017441">
    <property type="entry name" value="Protein_kinase_ATP_BS"/>
</dbReference>
<dbReference type="SUPFAM" id="SSF56112">
    <property type="entry name" value="Protein kinase-like (PK-like)"/>
    <property type="match status" value="1"/>
</dbReference>
<keyword evidence="4 9" id="KW-0547">Nucleotide-binding</keyword>
<evidence type="ECO:0000256" key="9">
    <source>
        <dbReference type="PROSITE-ProRule" id="PRU10141"/>
    </source>
</evidence>
<dbReference type="EC" id="2.7.11.1" evidence="1"/>
<dbReference type="PROSITE" id="PS00107">
    <property type="entry name" value="PROTEIN_KINASE_ATP"/>
    <property type="match status" value="1"/>
</dbReference>
<evidence type="ECO:0000256" key="5">
    <source>
        <dbReference type="ARBA" id="ARBA00022777"/>
    </source>
</evidence>
<dbReference type="Proteomes" id="UP000703269">
    <property type="component" value="Unassembled WGS sequence"/>
</dbReference>
<dbReference type="PANTHER" id="PTHR47634:SF9">
    <property type="entry name" value="PROTEIN KINASE DOMAIN-CONTAINING PROTEIN-RELATED"/>
    <property type="match status" value="1"/>
</dbReference>
<dbReference type="EMBL" id="BPQB01000013">
    <property type="protein sequence ID" value="GJE89700.1"/>
    <property type="molecule type" value="Genomic_DNA"/>
</dbReference>
<keyword evidence="3" id="KW-0808">Transferase</keyword>
<name>A0A9P3G936_9APHY</name>
<dbReference type="PANTHER" id="PTHR47634">
    <property type="entry name" value="PROTEIN KINASE DOMAIN-CONTAINING PROTEIN-RELATED"/>
    <property type="match status" value="1"/>
</dbReference>
<evidence type="ECO:0000256" key="4">
    <source>
        <dbReference type="ARBA" id="ARBA00022741"/>
    </source>
</evidence>
<dbReference type="OrthoDB" id="5979581at2759"/>
<keyword evidence="5" id="KW-0418">Kinase</keyword>
<organism evidence="10 11">
    <name type="scientific">Phanerochaete sordida</name>
    <dbReference type="NCBI Taxonomy" id="48140"/>
    <lineage>
        <taxon>Eukaryota</taxon>
        <taxon>Fungi</taxon>
        <taxon>Dikarya</taxon>
        <taxon>Basidiomycota</taxon>
        <taxon>Agaricomycotina</taxon>
        <taxon>Agaricomycetes</taxon>
        <taxon>Polyporales</taxon>
        <taxon>Phanerochaetaceae</taxon>
        <taxon>Phanerochaete</taxon>
    </lineage>
</organism>
<comment type="caution">
    <text evidence="10">The sequence shown here is derived from an EMBL/GenBank/DDBJ whole genome shotgun (WGS) entry which is preliminary data.</text>
</comment>
<evidence type="ECO:0000256" key="8">
    <source>
        <dbReference type="ARBA" id="ARBA00048679"/>
    </source>
</evidence>
<dbReference type="GO" id="GO:0050684">
    <property type="term" value="P:regulation of mRNA processing"/>
    <property type="evidence" value="ECO:0007669"/>
    <property type="project" value="TreeGrafter"/>
</dbReference>
<dbReference type="AlphaFoldDB" id="A0A9P3G936"/>
<dbReference type="InterPro" id="IPR011009">
    <property type="entry name" value="Kinase-like_dom_sf"/>
</dbReference>
<proteinExistence type="predicted"/>
<protein>
    <recommendedName>
        <fullName evidence="1">non-specific serine/threonine protein kinase</fullName>
        <ecNumber evidence="1">2.7.11.1</ecNumber>
    </recommendedName>
</protein>
<dbReference type="Gene3D" id="3.30.200.20">
    <property type="entry name" value="Phosphorylase Kinase, domain 1"/>
    <property type="match status" value="1"/>
</dbReference>
<dbReference type="Gene3D" id="1.10.510.10">
    <property type="entry name" value="Transferase(Phosphotransferase) domain 1"/>
    <property type="match status" value="1"/>
</dbReference>
<evidence type="ECO:0000256" key="1">
    <source>
        <dbReference type="ARBA" id="ARBA00012513"/>
    </source>
</evidence>
<dbReference type="GO" id="GO:0000245">
    <property type="term" value="P:spliceosomal complex assembly"/>
    <property type="evidence" value="ECO:0007669"/>
    <property type="project" value="TreeGrafter"/>
</dbReference>
<dbReference type="GO" id="GO:0004674">
    <property type="term" value="F:protein serine/threonine kinase activity"/>
    <property type="evidence" value="ECO:0007669"/>
    <property type="project" value="UniProtKB-KW"/>
</dbReference>
<evidence type="ECO:0000313" key="11">
    <source>
        <dbReference type="Proteomes" id="UP000703269"/>
    </source>
</evidence>
<keyword evidence="2" id="KW-0723">Serine/threonine-protein kinase</keyword>
<keyword evidence="6 9" id="KW-0067">ATP-binding</keyword>
<evidence type="ECO:0000313" key="10">
    <source>
        <dbReference type="EMBL" id="GJE89700.1"/>
    </source>
</evidence>
<sequence>MLQRPLQSVGRRAISLERCTRVQRAWNSSAAISPKFSEPEWATREEPVAEYATERGYIEISVGQDLGGYTVLRKLGWGTGSTVWLAQRKSDWVYAALKATKGIEQDPTDSPRRQELAFLQRTRTQPPSHPGHARISHLYDAFAHPHSRAGHQCLATEPLSQHLALLAEHRCRDRPASCATSCARCSRRSIFGTESATSCTRT</sequence>
<accession>A0A9P3G936</accession>
<comment type="catalytic activity">
    <reaction evidence="7">
        <text>L-threonyl-[protein] + ATP = O-phospho-L-threonyl-[protein] + ADP + H(+)</text>
        <dbReference type="Rhea" id="RHEA:46608"/>
        <dbReference type="Rhea" id="RHEA-COMP:11060"/>
        <dbReference type="Rhea" id="RHEA-COMP:11605"/>
        <dbReference type="ChEBI" id="CHEBI:15378"/>
        <dbReference type="ChEBI" id="CHEBI:30013"/>
        <dbReference type="ChEBI" id="CHEBI:30616"/>
        <dbReference type="ChEBI" id="CHEBI:61977"/>
        <dbReference type="ChEBI" id="CHEBI:456216"/>
        <dbReference type="EC" id="2.7.11.1"/>
    </reaction>
</comment>
<evidence type="ECO:0000256" key="7">
    <source>
        <dbReference type="ARBA" id="ARBA00047899"/>
    </source>
</evidence>
<feature type="binding site" evidence="9">
    <location>
        <position position="98"/>
    </location>
    <ligand>
        <name>ATP</name>
        <dbReference type="ChEBI" id="CHEBI:30616"/>
    </ligand>
</feature>
<gene>
    <name evidence="10" type="ORF">PsYK624_058060</name>
</gene>
<reference evidence="10 11" key="1">
    <citation type="submission" date="2021-08" db="EMBL/GenBank/DDBJ databases">
        <title>Draft Genome Sequence of Phanerochaete sordida strain YK-624.</title>
        <authorList>
            <person name="Mori T."/>
            <person name="Dohra H."/>
            <person name="Suzuki T."/>
            <person name="Kawagishi H."/>
            <person name="Hirai H."/>
        </authorList>
    </citation>
    <scope>NUCLEOTIDE SEQUENCE [LARGE SCALE GENOMIC DNA]</scope>
    <source>
        <strain evidence="10 11">YK-624</strain>
    </source>
</reference>
<dbReference type="InterPro" id="IPR051334">
    <property type="entry name" value="SRPK"/>
</dbReference>
<evidence type="ECO:0000256" key="3">
    <source>
        <dbReference type="ARBA" id="ARBA00022679"/>
    </source>
</evidence>
<evidence type="ECO:0000256" key="2">
    <source>
        <dbReference type="ARBA" id="ARBA00022527"/>
    </source>
</evidence>
<dbReference type="GO" id="GO:0005524">
    <property type="term" value="F:ATP binding"/>
    <property type="evidence" value="ECO:0007669"/>
    <property type="project" value="UniProtKB-UniRule"/>
</dbReference>